<dbReference type="AlphaFoldDB" id="A0A0J8C8H1"/>
<dbReference type="Gramene" id="KMT08313">
    <property type="protein sequence ID" value="KMT08313"/>
    <property type="gene ID" value="BVRB_6g141800"/>
</dbReference>
<gene>
    <name evidence="2" type="ORF">BVRB_6g141800</name>
</gene>
<feature type="region of interest" description="Disordered" evidence="1">
    <location>
        <begin position="37"/>
        <end position="128"/>
    </location>
</feature>
<sequence>MKNWKKKNKKQKKRGQKVVEELVKPVVRVTRTSQRVRNLKVLNSPSHDEEESDDDDEVSVIAKEVYDACIPSLREHSPVPMDTIPPTTSSPPKSASPPPFAPQNTPIPPYTKSPPSPVPKDKKPAAVPIPEEQPAIPNLKEQPAAQNPPNTSPSSSQNPTIGATYTLAHSRRLDYLFTLVMGHSEAMLEFANEAKGVNGLVHGLMSKVDKALEGQKLIIEQPGDMTTSLQMMNSRLMKLEGDELKLDQTVAGNHKEVMTKLDDVVEEVVEQPSSPKP</sequence>
<feature type="compositionally biased region" description="Acidic residues" evidence="1">
    <location>
        <begin position="48"/>
        <end position="58"/>
    </location>
</feature>
<feature type="compositionally biased region" description="Pro residues" evidence="1">
    <location>
        <begin position="94"/>
        <end position="118"/>
    </location>
</feature>
<evidence type="ECO:0000256" key="1">
    <source>
        <dbReference type="SAM" id="MobiDB-lite"/>
    </source>
</evidence>
<dbReference type="Proteomes" id="UP000035740">
    <property type="component" value="Chromosome 6"/>
</dbReference>
<protein>
    <submittedName>
        <fullName evidence="2">Uncharacterized protein</fullName>
    </submittedName>
</protein>
<accession>A0A0J8C8H1</accession>
<feature type="compositionally biased region" description="Low complexity" evidence="1">
    <location>
        <begin position="142"/>
        <end position="160"/>
    </location>
</feature>
<evidence type="ECO:0000313" key="2">
    <source>
        <dbReference type="EMBL" id="KMT08313.1"/>
    </source>
</evidence>
<evidence type="ECO:0000313" key="3">
    <source>
        <dbReference type="Proteomes" id="UP000035740"/>
    </source>
</evidence>
<name>A0A0J8C8H1_BETVV</name>
<proteinExistence type="predicted"/>
<organism evidence="2 3">
    <name type="scientific">Beta vulgaris subsp. vulgaris</name>
    <name type="common">Beet</name>
    <dbReference type="NCBI Taxonomy" id="3555"/>
    <lineage>
        <taxon>Eukaryota</taxon>
        <taxon>Viridiplantae</taxon>
        <taxon>Streptophyta</taxon>
        <taxon>Embryophyta</taxon>
        <taxon>Tracheophyta</taxon>
        <taxon>Spermatophyta</taxon>
        <taxon>Magnoliopsida</taxon>
        <taxon>eudicotyledons</taxon>
        <taxon>Gunneridae</taxon>
        <taxon>Pentapetalae</taxon>
        <taxon>Caryophyllales</taxon>
        <taxon>Chenopodiaceae</taxon>
        <taxon>Betoideae</taxon>
        <taxon>Beta</taxon>
    </lineage>
</organism>
<dbReference type="EMBL" id="KQ090117">
    <property type="protein sequence ID" value="KMT08313.1"/>
    <property type="molecule type" value="Genomic_DNA"/>
</dbReference>
<keyword evidence="3" id="KW-1185">Reference proteome</keyword>
<feature type="region of interest" description="Disordered" evidence="1">
    <location>
        <begin position="140"/>
        <end position="161"/>
    </location>
</feature>
<reference evidence="2 3" key="1">
    <citation type="journal article" date="2014" name="Nature">
        <title>The genome of the recently domesticated crop plant sugar beet (Beta vulgaris).</title>
        <authorList>
            <person name="Dohm J.C."/>
            <person name="Minoche A.E."/>
            <person name="Holtgrawe D."/>
            <person name="Capella-Gutierrez S."/>
            <person name="Zakrzewski F."/>
            <person name="Tafer H."/>
            <person name="Rupp O."/>
            <person name="Sorensen T.R."/>
            <person name="Stracke R."/>
            <person name="Reinhardt R."/>
            <person name="Goesmann A."/>
            <person name="Kraft T."/>
            <person name="Schulz B."/>
            <person name="Stadler P.F."/>
            <person name="Schmidt T."/>
            <person name="Gabaldon T."/>
            <person name="Lehrach H."/>
            <person name="Weisshaar B."/>
            <person name="Himmelbauer H."/>
        </authorList>
    </citation>
    <scope>NUCLEOTIDE SEQUENCE [LARGE SCALE GENOMIC DNA]</scope>
    <source>
        <tissue evidence="2">Taproot</tissue>
    </source>
</reference>